<keyword evidence="2" id="KW-1185">Reference proteome</keyword>
<reference evidence="1 2" key="1">
    <citation type="journal article" date="2018" name="Sci. Rep.">
        <title>Genomic signatures of local adaptation to the degree of environmental predictability in rotifers.</title>
        <authorList>
            <person name="Franch-Gras L."/>
            <person name="Hahn C."/>
            <person name="Garcia-Roger E.M."/>
            <person name="Carmona M.J."/>
            <person name="Serra M."/>
            <person name="Gomez A."/>
        </authorList>
    </citation>
    <scope>NUCLEOTIDE SEQUENCE [LARGE SCALE GENOMIC DNA]</scope>
    <source>
        <strain evidence="1">HYR1</strain>
    </source>
</reference>
<dbReference type="AlphaFoldDB" id="A0A3M7QKQ5"/>
<sequence length="101" mass="11402">MSKTFDNSMLKASKYGMINDLKNWSLTLCDNLGPINIYTIEFTPTTMVCSLAELPFRILIGIPQELIPLEVEISERSFSISCLFVNLNLKLAAFIRPSLEN</sequence>
<gene>
    <name evidence="1" type="ORF">BpHYR1_035132</name>
</gene>
<name>A0A3M7QKQ5_BRAPC</name>
<accession>A0A3M7QKQ5</accession>
<dbReference type="Proteomes" id="UP000276133">
    <property type="component" value="Unassembled WGS sequence"/>
</dbReference>
<evidence type="ECO:0000313" key="1">
    <source>
        <dbReference type="EMBL" id="RNA12026.1"/>
    </source>
</evidence>
<comment type="caution">
    <text evidence="1">The sequence shown here is derived from an EMBL/GenBank/DDBJ whole genome shotgun (WGS) entry which is preliminary data.</text>
</comment>
<organism evidence="1 2">
    <name type="scientific">Brachionus plicatilis</name>
    <name type="common">Marine rotifer</name>
    <name type="synonym">Brachionus muelleri</name>
    <dbReference type="NCBI Taxonomy" id="10195"/>
    <lineage>
        <taxon>Eukaryota</taxon>
        <taxon>Metazoa</taxon>
        <taxon>Spiralia</taxon>
        <taxon>Gnathifera</taxon>
        <taxon>Rotifera</taxon>
        <taxon>Eurotatoria</taxon>
        <taxon>Monogononta</taxon>
        <taxon>Pseudotrocha</taxon>
        <taxon>Ploima</taxon>
        <taxon>Brachionidae</taxon>
        <taxon>Brachionus</taxon>
    </lineage>
</organism>
<evidence type="ECO:0000313" key="2">
    <source>
        <dbReference type="Proteomes" id="UP000276133"/>
    </source>
</evidence>
<protein>
    <submittedName>
        <fullName evidence="1">Uncharacterized protein</fullName>
    </submittedName>
</protein>
<dbReference type="EMBL" id="REGN01005786">
    <property type="protein sequence ID" value="RNA12026.1"/>
    <property type="molecule type" value="Genomic_DNA"/>
</dbReference>
<proteinExistence type="predicted"/>